<evidence type="ECO:0000313" key="1">
    <source>
        <dbReference type="EMBL" id="MEJ8641409.1"/>
    </source>
</evidence>
<reference evidence="1 2" key="1">
    <citation type="submission" date="2024-03" db="EMBL/GenBank/DDBJ databases">
        <title>Novel Streptomyces species of biotechnological and ecological value are a feature of Machair soil.</title>
        <authorList>
            <person name="Prole J.R."/>
            <person name="Goodfellow M."/>
            <person name="Allenby N."/>
            <person name="Ward A.C."/>
        </authorList>
    </citation>
    <scope>NUCLEOTIDE SEQUENCE [LARGE SCALE GENOMIC DNA]</scope>
    <source>
        <strain evidence="1 2">MS1.HAVA.3</strain>
    </source>
</reference>
<organism evidence="1 2">
    <name type="scientific">Streptomyces caledonius</name>
    <dbReference type="NCBI Taxonomy" id="3134107"/>
    <lineage>
        <taxon>Bacteria</taxon>
        <taxon>Bacillati</taxon>
        <taxon>Actinomycetota</taxon>
        <taxon>Actinomycetes</taxon>
        <taxon>Kitasatosporales</taxon>
        <taxon>Streptomycetaceae</taxon>
        <taxon>Streptomyces</taxon>
    </lineage>
</organism>
<name>A0ABU8U253_9ACTN</name>
<gene>
    <name evidence="1" type="ORF">WKI68_07815</name>
</gene>
<evidence type="ECO:0008006" key="3">
    <source>
        <dbReference type="Google" id="ProtNLM"/>
    </source>
</evidence>
<evidence type="ECO:0000313" key="2">
    <source>
        <dbReference type="Proteomes" id="UP001382904"/>
    </source>
</evidence>
<accession>A0ABU8U253</accession>
<sequence length="49" mass="5218">MLMEGSSLFRSGITGRPTTPADTLLRRTLLDLLAGEASPLDITPKAVHP</sequence>
<comment type="caution">
    <text evidence="1">The sequence shown here is derived from an EMBL/GenBank/DDBJ whole genome shotgun (WGS) entry which is preliminary data.</text>
</comment>
<proteinExistence type="predicted"/>
<protein>
    <recommendedName>
        <fullName evidence="3">TetR family transcriptional regulator</fullName>
    </recommendedName>
</protein>
<dbReference type="Proteomes" id="UP001382904">
    <property type="component" value="Unassembled WGS sequence"/>
</dbReference>
<keyword evidence="2" id="KW-1185">Reference proteome</keyword>
<dbReference type="EMBL" id="JBBKAM010000002">
    <property type="protein sequence ID" value="MEJ8641409.1"/>
    <property type="molecule type" value="Genomic_DNA"/>
</dbReference>